<dbReference type="EMBL" id="MHPU01000006">
    <property type="protein sequence ID" value="OGZ89511.1"/>
    <property type="molecule type" value="Genomic_DNA"/>
</dbReference>
<evidence type="ECO:0000256" key="2">
    <source>
        <dbReference type="HAMAP-Rule" id="MF_01940"/>
    </source>
</evidence>
<proteinExistence type="inferred from homology"/>
<evidence type="ECO:0000313" key="4">
    <source>
        <dbReference type="Proteomes" id="UP000178935"/>
    </source>
</evidence>
<feature type="active site" description="Proton donor" evidence="2">
    <location>
        <position position="54"/>
    </location>
</feature>
<keyword evidence="3" id="KW-0436">Ligase</keyword>
<protein>
    <recommendedName>
        <fullName evidence="2">RNA 2',3'-cyclic phosphodiesterase</fullName>
        <shortName evidence="2">RNA 2',3'-CPDase</shortName>
        <ecNumber evidence="2">3.1.4.58</ecNumber>
    </recommendedName>
</protein>
<dbReference type="HAMAP" id="MF_01940">
    <property type="entry name" value="RNA_CPDase"/>
    <property type="match status" value="1"/>
</dbReference>
<dbReference type="PANTHER" id="PTHR35561:SF1">
    <property type="entry name" value="RNA 2',3'-CYCLIC PHOSPHODIESTERASE"/>
    <property type="match status" value="1"/>
</dbReference>
<keyword evidence="1 2" id="KW-0378">Hydrolase</keyword>
<sequence>MEKRHRVFIAINLPDDIKKELIKHQDKFKNKFIFAGEDGENFDLAKWTIKDNLHITLEFLGYLTDQEIADTCKITKETAKNHESFSINLNKIEYGPKNKPFPSMIWASGEKSKEISLFKNHLQESLLESVNFKPEGREFTPHITLARLKEWQLKAINPEEQPEISEDINLLFTVESIEVMESVMKKGGPAYEILESCELKI</sequence>
<dbReference type="PANTHER" id="PTHR35561">
    <property type="entry name" value="RNA 2',3'-CYCLIC PHOSPHODIESTERASE"/>
    <property type="match status" value="1"/>
</dbReference>
<comment type="catalytic activity">
    <reaction evidence="2">
        <text>a 3'-end 2',3'-cyclophospho-ribonucleotide-RNA + H2O = a 3'-end 2'-phospho-ribonucleotide-RNA + H(+)</text>
        <dbReference type="Rhea" id="RHEA:11828"/>
        <dbReference type="Rhea" id="RHEA-COMP:10464"/>
        <dbReference type="Rhea" id="RHEA-COMP:17353"/>
        <dbReference type="ChEBI" id="CHEBI:15377"/>
        <dbReference type="ChEBI" id="CHEBI:15378"/>
        <dbReference type="ChEBI" id="CHEBI:83064"/>
        <dbReference type="ChEBI" id="CHEBI:173113"/>
        <dbReference type="EC" id="3.1.4.58"/>
    </reaction>
</comment>
<comment type="caution">
    <text evidence="3">The sequence shown here is derived from an EMBL/GenBank/DDBJ whole genome shotgun (WGS) entry which is preliminary data.</text>
</comment>
<dbReference type="GO" id="GO:0016874">
    <property type="term" value="F:ligase activity"/>
    <property type="evidence" value="ECO:0007669"/>
    <property type="project" value="UniProtKB-KW"/>
</dbReference>
<accession>A0A1G2JST3</accession>
<dbReference type="NCBIfam" id="TIGR02258">
    <property type="entry name" value="2_5_ligase"/>
    <property type="match status" value="1"/>
</dbReference>
<comment type="function">
    <text evidence="2">Hydrolyzes RNA 2',3'-cyclic phosphodiester to an RNA 2'-phosphomonoester.</text>
</comment>
<evidence type="ECO:0000313" key="3">
    <source>
        <dbReference type="EMBL" id="OGZ89511.1"/>
    </source>
</evidence>
<dbReference type="InterPro" id="IPR009097">
    <property type="entry name" value="Cyclic_Pdiesterase"/>
</dbReference>
<reference evidence="3 4" key="1">
    <citation type="journal article" date="2016" name="Nat. Commun.">
        <title>Thousands of microbial genomes shed light on interconnected biogeochemical processes in an aquifer system.</title>
        <authorList>
            <person name="Anantharaman K."/>
            <person name="Brown C.T."/>
            <person name="Hug L.A."/>
            <person name="Sharon I."/>
            <person name="Castelle C.J."/>
            <person name="Probst A.J."/>
            <person name="Thomas B.C."/>
            <person name="Singh A."/>
            <person name="Wilkins M.J."/>
            <person name="Karaoz U."/>
            <person name="Brodie E.L."/>
            <person name="Williams K.H."/>
            <person name="Hubbard S.S."/>
            <person name="Banfield J.F."/>
        </authorList>
    </citation>
    <scope>NUCLEOTIDE SEQUENCE [LARGE SCALE GENOMIC DNA]</scope>
</reference>
<dbReference type="Gene3D" id="3.90.1140.10">
    <property type="entry name" value="Cyclic phosphodiesterase"/>
    <property type="match status" value="1"/>
</dbReference>
<dbReference type="GO" id="GO:0004113">
    <property type="term" value="F:2',3'-cyclic-nucleotide 3'-phosphodiesterase activity"/>
    <property type="evidence" value="ECO:0007669"/>
    <property type="project" value="InterPro"/>
</dbReference>
<feature type="short sequence motif" description="HXTX 1" evidence="2">
    <location>
        <begin position="54"/>
        <end position="57"/>
    </location>
</feature>
<dbReference type="EC" id="3.1.4.58" evidence="2"/>
<feature type="active site" description="Proton acceptor" evidence="2">
    <location>
        <position position="142"/>
    </location>
</feature>
<dbReference type="SUPFAM" id="SSF55144">
    <property type="entry name" value="LigT-like"/>
    <property type="match status" value="1"/>
</dbReference>
<comment type="similarity">
    <text evidence="2">Belongs to the 2H phosphoesterase superfamily. ThpR family.</text>
</comment>
<name>A0A1G2JST3_9BACT</name>
<feature type="short sequence motif" description="HXTX 2" evidence="2">
    <location>
        <begin position="142"/>
        <end position="145"/>
    </location>
</feature>
<evidence type="ECO:0000256" key="1">
    <source>
        <dbReference type="ARBA" id="ARBA00022801"/>
    </source>
</evidence>
<organism evidence="3 4">
    <name type="scientific">Candidatus Staskawiczbacteria bacterium RIFOXYD1_FULL_32_13</name>
    <dbReference type="NCBI Taxonomy" id="1802234"/>
    <lineage>
        <taxon>Bacteria</taxon>
        <taxon>Candidatus Staskawicziibacteriota</taxon>
    </lineage>
</organism>
<dbReference type="Proteomes" id="UP000178935">
    <property type="component" value="Unassembled WGS sequence"/>
</dbReference>
<dbReference type="AlphaFoldDB" id="A0A1G2JST3"/>
<dbReference type="InterPro" id="IPR004175">
    <property type="entry name" value="RNA_CPDase"/>
</dbReference>
<gene>
    <name evidence="3" type="ORF">A2561_01330</name>
</gene>
<dbReference type="GO" id="GO:0008664">
    <property type="term" value="F:RNA 2',3'-cyclic 3'-phosphodiesterase activity"/>
    <property type="evidence" value="ECO:0007669"/>
    <property type="project" value="UniProtKB-EC"/>
</dbReference>
<dbReference type="Pfam" id="PF13563">
    <property type="entry name" value="2_5_RNA_ligase2"/>
    <property type="match status" value="1"/>
</dbReference>